<reference evidence="4" key="2">
    <citation type="journal article" date="2019" name="Int. J. Syst. Evol. Microbiol.">
        <title>The Global Catalogue of Microorganisms (GCM) 10K type strain sequencing project: providing services to taxonomists for standard genome sequencing and annotation.</title>
        <authorList>
            <consortium name="The Broad Institute Genomics Platform"/>
            <consortium name="The Broad Institute Genome Sequencing Center for Infectious Disease"/>
            <person name="Wu L."/>
            <person name="Ma J."/>
        </authorList>
    </citation>
    <scope>NUCLEOTIDE SEQUENCE [LARGE SCALE GENOMIC DNA]</scope>
    <source>
        <strain evidence="4">CGMCC 1.18437</strain>
    </source>
</reference>
<sequence length="111" mass="12019">MANRAVDLGIPKNVQANAKRGLDLRTEHGFGGTKVGEATARLLAAGGTVTARKVRHISRYFPRHAGDNLDQDGKNGQPPSRGYIAWLLWGGDAGRTWSERIVKALDAQDRA</sequence>
<keyword evidence="4" id="KW-1185">Reference proteome</keyword>
<dbReference type="Proteomes" id="UP000619376">
    <property type="component" value="Unassembled WGS sequence"/>
</dbReference>
<organism evidence="2 3">
    <name type="scientific">Deinococcus metalli</name>
    <dbReference type="NCBI Taxonomy" id="1141878"/>
    <lineage>
        <taxon>Bacteria</taxon>
        <taxon>Thermotogati</taxon>
        <taxon>Deinococcota</taxon>
        <taxon>Deinococci</taxon>
        <taxon>Deinococcales</taxon>
        <taxon>Deinococcaceae</taxon>
        <taxon>Deinococcus</taxon>
    </lineage>
</organism>
<dbReference type="Proteomes" id="UP000539473">
    <property type="component" value="Unassembled WGS sequence"/>
</dbReference>
<comment type="caution">
    <text evidence="2">The sequence shown here is derived from an EMBL/GenBank/DDBJ whole genome shotgun (WGS) entry which is preliminary data.</text>
</comment>
<dbReference type="EMBL" id="JACHFK010000005">
    <property type="protein sequence ID" value="MBB5376860.1"/>
    <property type="molecule type" value="Genomic_DNA"/>
</dbReference>
<accession>A0A7W8KFB6</accession>
<reference evidence="1" key="4">
    <citation type="submission" date="2024-05" db="EMBL/GenBank/DDBJ databases">
        <authorList>
            <person name="Sun Q."/>
            <person name="Zhou Y."/>
        </authorList>
    </citation>
    <scope>NUCLEOTIDE SEQUENCE</scope>
    <source>
        <strain evidence="1">CGMCC 1.18437</strain>
    </source>
</reference>
<dbReference type="EMBL" id="BNAJ01000005">
    <property type="protein sequence ID" value="GHF45899.1"/>
    <property type="molecule type" value="Genomic_DNA"/>
</dbReference>
<evidence type="ECO:0000313" key="3">
    <source>
        <dbReference type="Proteomes" id="UP000539473"/>
    </source>
</evidence>
<protein>
    <submittedName>
        <fullName evidence="2">Uncharacterized protein</fullName>
    </submittedName>
</protein>
<name>A0A7W8KFB6_9DEIO</name>
<reference evidence="2 3" key="3">
    <citation type="submission" date="2020-08" db="EMBL/GenBank/DDBJ databases">
        <title>Genomic Encyclopedia of Type Strains, Phase IV (KMG-IV): sequencing the most valuable type-strain genomes for metagenomic binning, comparative biology and taxonomic classification.</title>
        <authorList>
            <person name="Goeker M."/>
        </authorList>
    </citation>
    <scope>NUCLEOTIDE SEQUENCE [LARGE SCALE GENOMIC DNA]</scope>
    <source>
        <strain evidence="2 3">DSM 27521</strain>
    </source>
</reference>
<evidence type="ECO:0000313" key="2">
    <source>
        <dbReference type="EMBL" id="MBB5376860.1"/>
    </source>
</evidence>
<dbReference type="RefSeq" id="WP_184111895.1">
    <property type="nucleotide sequence ID" value="NZ_BNAJ01000005.1"/>
</dbReference>
<evidence type="ECO:0000313" key="1">
    <source>
        <dbReference type="EMBL" id="GHF45899.1"/>
    </source>
</evidence>
<reference evidence="1" key="1">
    <citation type="journal article" date="2014" name="Int. J. Syst. Evol. Microbiol.">
        <title>Complete genome of a new Firmicutes species belonging to the dominant human colonic microbiota ('Ruminococcus bicirculans') reveals two chromosomes and a selective capacity to utilize plant glucans.</title>
        <authorList>
            <consortium name="NISC Comparative Sequencing Program"/>
            <person name="Wegmann U."/>
            <person name="Louis P."/>
            <person name="Goesmann A."/>
            <person name="Henrissat B."/>
            <person name="Duncan S.H."/>
            <person name="Flint H.J."/>
        </authorList>
    </citation>
    <scope>NUCLEOTIDE SEQUENCE</scope>
    <source>
        <strain evidence="1">CGMCC 1.18437</strain>
    </source>
</reference>
<proteinExistence type="predicted"/>
<gene>
    <name evidence="1" type="ORF">GCM10017781_22890</name>
    <name evidence="2" type="ORF">HNQ07_002324</name>
</gene>
<dbReference type="AlphaFoldDB" id="A0A7W8KFB6"/>
<evidence type="ECO:0000313" key="4">
    <source>
        <dbReference type="Proteomes" id="UP000619376"/>
    </source>
</evidence>